<evidence type="ECO:0000313" key="2">
    <source>
        <dbReference type="EMBL" id="TRY18074.1"/>
    </source>
</evidence>
<feature type="compositionally biased region" description="Gly residues" evidence="1">
    <location>
        <begin position="294"/>
        <end position="307"/>
    </location>
</feature>
<name>A0A553K053_9ACTN</name>
<accession>A0A553K053</accession>
<keyword evidence="3" id="KW-1185">Reference proteome</keyword>
<proteinExistence type="predicted"/>
<protein>
    <submittedName>
        <fullName evidence="2">Uncharacterized protein</fullName>
    </submittedName>
</protein>
<gene>
    <name evidence="2" type="ORF">FOJ82_08430</name>
</gene>
<sequence length="307" mass="31984">MLPVQQMVSNVMKALGQAEQAAAGNYEYSQAREEISSLRAAVNAAIQQDEAEASSFWTELSRLGRHTFNYFSERQRFNQQAAQAKASALAALAQVENFCNSNVAPHANVPARLTSDAAEWTMRSRQVRAMYNRAKRLTNVEGWSGEAREQYSAAAAVQANALSELEGVMVSTAAGAGAGATLNRAIFYVVGKAVRVATSRIKSAPGSNGDQYYLRTATATNECRSLLFELAGAVSGKVAAGSANALSSELAKTITLPNLLEVGSWPTGTSAAGRAPANTGDTVDPDGGSTNLNTGGGSGGGTPGVDL</sequence>
<dbReference type="RefSeq" id="WP_143938050.1">
    <property type="nucleotide sequence ID" value="NZ_VKKG01000003.1"/>
</dbReference>
<reference evidence="2 3" key="1">
    <citation type="submission" date="2019-07" db="EMBL/GenBank/DDBJ databases">
        <authorList>
            <person name="Zhou L.-Y."/>
        </authorList>
    </citation>
    <scope>NUCLEOTIDE SEQUENCE [LARGE SCALE GENOMIC DNA]</scope>
    <source>
        <strain evidence="2 3">YIM 101269</strain>
    </source>
</reference>
<evidence type="ECO:0000313" key="3">
    <source>
        <dbReference type="Proteomes" id="UP000317638"/>
    </source>
</evidence>
<comment type="caution">
    <text evidence="2">The sequence shown here is derived from an EMBL/GenBank/DDBJ whole genome shotgun (WGS) entry which is preliminary data.</text>
</comment>
<dbReference type="AlphaFoldDB" id="A0A553K053"/>
<dbReference type="Proteomes" id="UP000317638">
    <property type="component" value="Unassembled WGS sequence"/>
</dbReference>
<dbReference type="EMBL" id="VKKG01000003">
    <property type="protein sequence ID" value="TRY18074.1"/>
    <property type="molecule type" value="Genomic_DNA"/>
</dbReference>
<dbReference type="OrthoDB" id="3731284at2"/>
<evidence type="ECO:0000256" key="1">
    <source>
        <dbReference type="SAM" id="MobiDB-lite"/>
    </source>
</evidence>
<feature type="region of interest" description="Disordered" evidence="1">
    <location>
        <begin position="267"/>
        <end position="307"/>
    </location>
</feature>
<organism evidence="2 3">
    <name type="scientific">Tessaracoccus rhinocerotis</name>
    <dbReference type="NCBI Taxonomy" id="1689449"/>
    <lineage>
        <taxon>Bacteria</taxon>
        <taxon>Bacillati</taxon>
        <taxon>Actinomycetota</taxon>
        <taxon>Actinomycetes</taxon>
        <taxon>Propionibacteriales</taxon>
        <taxon>Propionibacteriaceae</taxon>
        <taxon>Tessaracoccus</taxon>
    </lineage>
</organism>